<dbReference type="Proteomes" id="UP001251528">
    <property type="component" value="Unassembled WGS sequence"/>
</dbReference>
<dbReference type="PANTHER" id="PTHR36142:SF5">
    <property type="entry name" value="METALLO-BETA-LACTAMASE DOMAIN-CONTAINING PROTEIN"/>
    <property type="match status" value="1"/>
</dbReference>
<gene>
    <name evidence="1" type="ORF">QQS21_011670</name>
</gene>
<dbReference type="PANTHER" id="PTHR36142">
    <property type="entry name" value="METALLO-HYDROLASE/OXIDOREDUCTASE SUPERFAMILY PROTEIN"/>
    <property type="match status" value="1"/>
</dbReference>
<keyword evidence="2" id="KW-1185">Reference proteome</keyword>
<sequence length="453" mass="49888">MALTIKQLNGDASFLLTFEPIELDSPGVAQSSEPFRILLDPCLVKPFNTRDSKWCSSTSARATYVSLKDLPEPDLVIISNSRRDQCNEATLRQFSPYGAKPFILAEPTASKMIQSWRYFEDGKVSTLHRWQDPRQTGRNTVVRIPIPARVIGGDEGMVTVAFVTQKRDIKGLRSAVGITYRPASSARSISPRPASTIITTAMTTSPSTMSKRESFGLVATLDSPTLPPLPAFTPLTPPATPVLQSIRTTRSMASLSPHARDRGVSVIFSPHGIPYRDIEPYATSHLLAEAALPLTALMHCFDTVSRPWWLGGILTSGFEDGQEIIAKLGARAWISAYDGQKSFNGLARKFTHRRKYTRDEVQQLIRETTDTLALDPRPSSGRSKRVERPTEVLALAVDEDVTLTSEGIWATQPPSSIDLKRLSIRHIHTDDSMPSASMATYRMSQLQPVAGVA</sequence>
<proteinExistence type="predicted"/>
<evidence type="ECO:0000313" key="2">
    <source>
        <dbReference type="Proteomes" id="UP001251528"/>
    </source>
</evidence>
<comment type="caution">
    <text evidence="1">The sequence shown here is derived from an EMBL/GenBank/DDBJ whole genome shotgun (WGS) entry which is preliminary data.</text>
</comment>
<dbReference type="AlphaFoldDB" id="A0AAJ0CEZ9"/>
<protein>
    <submittedName>
        <fullName evidence="1">Uncharacterized protein</fullName>
    </submittedName>
</protein>
<organism evidence="1 2">
    <name type="scientific">Conoideocrella luteorostrata</name>
    <dbReference type="NCBI Taxonomy" id="1105319"/>
    <lineage>
        <taxon>Eukaryota</taxon>
        <taxon>Fungi</taxon>
        <taxon>Dikarya</taxon>
        <taxon>Ascomycota</taxon>
        <taxon>Pezizomycotina</taxon>
        <taxon>Sordariomycetes</taxon>
        <taxon>Hypocreomycetidae</taxon>
        <taxon>Hypocreales</taxon>
        <taxon>Clavicipitaceae</taxon>
        <taxon>Conoideocrella</taxon>
    </lineage>
</organism>
<accession>A0AAJ0CEZ9</accession>
<dbReference type="InterPro" id="IPR036866">
    <property type="entry name" value="RibonucZ/Hydroxyglut_hydro"/>
</dbReference>
<reference evidence="1" key="1">
    <citation type="submission" date="2023-06" db="EMBL/GenBank/DDBJ databases">
        <title>Conoideocrella luteorostrata (Hypocreales: Clavicipitaceae), a potential biocontrol fungus for elongate hemlock scale in United States Christmas tree production areas.</title>
        <authorList>
            <person name="Barrett H."/>
            <person name="Lovett B."/>
            <person name="Macias A.M."/>
            <person name="Stajich J.E."/>
            <person name="Kasson M.T."/>
        </authorList>
    </citation>
    <scope>NUCLEOTIDE SEQUENCE</scope>
    <source>
        <strain evidence="1">ARSEF 14590</strain>
    </source>
</reference>
<dbReference type="Gene3D" id="3.60.15.10">
    <property type="entry name" value="Ribonuclease Z/Hydroxyacylglutathione hydrolase-like"/>
    <property type="match status" value="1"/>
</dbReference>
<evidence type="ECO:0000313" key="1">
    <source>
        <dbReference type="EMBL" id="KAK2590643.1"/>
    </source>
</evidence>
<name>A0AAJ0CEZ9_9HYPO</name>
<dbReference type="EMBL" id="JASWJB010000413">
    <property type="protein sequence ID" value="KAK2590643.1"/>
    <property type="molecule type" value="Genomic_DNA"/>
</dbReference>